<evidence type="ECO:0000313" key="6">
    <source>
        <dbReference type="EMBL" id="ACB42769.1"/>
    </source>
</evidence>
<evidence type="ECO:0000256" key="2">
    <source>
        <dbReference type="ARBA" id="ARBA00023015"/>
    </source>
</evidence>
<keyword evidence="3 6" id="KW-0346">Stress response</keyword>
<evidence type="ECO:0000256" key="3">
    <source>
        <dbReference type="ARBA" id="ARBA00023016"/>
    </source>
</evidence>
<keyword evidence="2" id="KW-0805">Transcription regulation</keyword>
<dbReference type="InterPro" id="IPR036390">
    <property type="entry name" value="WH_DNA-bd_sf"/>
</dbReference>
<protein>
    <submittedName>
        <fullName evidence="6">Negative regulator of class I heat shock protein</fullName>
    </submittedName>
</protein>
<dbReference type="InterPro" id="IPR036388">
    <property type="entry name" value="WH-like_DNA-bd_sf"/>
</dbReference>
<dbReference type="InterPro" id="IPR002571">
    <property type="entry name" value="HrcA"/>
</dbReference>
<dbReference type="HAMAP" id="MF_00081">
    <property type="entry name" value="HrcA"/>
    <property type="match status" value="1"/>
</dbReference>
<geneLocation type="organellar chromatophore" evidence="6"/>
<dbReference type="GeneID" id="6481170"/>
<keyword evidence="1" id="KW-0678">Repressor</keyword>
<dbReference type="SUPFAM" id="SSF55781">
    <property type="entry name" value="GAF domain-like"/>
    <property type="match status" value="1"/>
</dbReference>
<dbReference type="InterPro" id="IPR029016">
    <property type="entry name" value="GAF-like_dom_sf"/>
</dbReference>
<dbReference type="Gene3D" id="3.30.450.40">
    <property type="match status" value="1"/>
</dbReference>
<reference evidence="6" key="1">
    <citation type="submission" date="2007-08" db="EMBL/GenBank/DDBJ databases">
        <authorList>
            <person name="Gloeckner G."/>
            <person name="Nowack E."/>
            <person name="Melkonian M."/>
        </authorList>
    </citation>
    <scope>NUCLEOTIDE SEQUENCE</scope>
</reference>
<accession>B1X4A0</accession>
<sequence>MQCLPYRQQQVLEATVRHYVDTIEPVGSQALLRRFDLTASSATIRSAMGALEQRGFLTQPHPSAGRIPSQQGYRHFVDCLLPTPSTSTVVRLEKELTSLSLRWLALDDLLRHLARRLADLTGLLGLITRPGRPQPHLQAVRLVGHDDRLLVLLVESPTSATHLNLRIPQESAVELEALEQWTSQQLQQSPGTFIDWNGLPSQIKTSGEILREALQNRKHEQALYSQGAVAMGLGGLLAQPEFRHSASLRPLLQLMEEQPHRVLVIAEEKRKSGVWIGAEHPHPALEHCAVVQAPYHPGTGGIGQVALVGPMRMAYSTSQAAVRTVARHLERLLA</sequence>
<proteinExistence type="inferred from homology"/>
<dbReference type="PANTHER" id="PTHR34824">
    <property type="entry name" value="HEAT-INDUCIBLE TRANSCRIPTION REPRESSOR HRCA"/>
    <property type="match status" value="1"/>
</dbReference>
<name>B1X4A0_PAUCH</name>
<gene>
    <name evidence="6" type="primary">hrcA</name>
    <name evidence="6" type="ordered locus">PCC_0328</name>
</gene>
<dbReference type="GO" id="GO:0003677">
    <property type="term" value="F:DNA binding"/>
    <property type="evidence" value="ECO:0007669"/>
    <property type="project" value="InterPro"/>
</dbReference>
<dbReference type="RefSeq" id="YP_002048979.1">
    <property type="nucleotide sequence ID" value="NC_011087.1"/>
</dbReference>
<dbReference type="InterPro" id="IPR021153">
    <property type="entry name" value="HrcA_C"/>
</dbReference>
<dbReference type="EMBL" id="CP000815">
    <property type="protein sequence ID" value="ACB42769.1"/>
    <property type="molecule type" value="Genomic_DNA"/>
</dbReference>
<dbReference type="Pfam" id="PF01628">
    <property type="entry name" value="HrcA"/>
    <property type="match status" value="1"/>
</dbReference>
<dbReference type="PANTHER" id="PTHR34824:SF1">
    <property type="entry name" value="HEAT-INDUCIBLE TRANSCRIPTION REPRESSOR HRCA"/>
    <property type="match status" value="1"/>
</dbReference>
<feature type="domain" description="Heat-inducible transcription repressor HrcA C-terminal" evidence="5">
    <location>
        <begin position="107"/>
        <end position="317"/>
    </location>
</feature>
<keyword evidence="6" id="KW-0934">Plastid</keyword>
<dbReference type="PIRSF" id="PIRSF005485">
    <property type="entry name" value="HrcA"/>
    <property type="match status" value="1"/>
</dbReference>
<dbReference type="Gene3D" id="1.10.10.10">
    <property type="entry name" value="Winged helix-like DNA-binding domain superfamily/Winged helix DNA-binding domain"/>
    <property type="match status" value="1"/>
</dbReference>
<dbReference type="GO" id="GO:0045892">
    <property type="term" value="P:negative regulation of DNA-templated transcription"/>
    <property type="evidence" value="ECO:0007669"/>
    <property type="project" value="TreeGrafter"/>
</dbReference>
<evidence type="ECO:0000259" key="5">
    <source>
        <dbReference type="Pfam" id="PF01628"/>
    </source>
</evidence>
<dbReference type="AlphaFoldDB" id="B1X4A0"/>
<evidence type="ECO:0000256" key="1">
    <source>
        <dbReference type="ARBA" id="ARBA00022491"/>
    </source>
</evidence>
<organism evidence="6">
    <name type="scientific">Paulinella chromatophora</name>
    <dbReference type="NCBI Taxonomy" id="39717"/>
    <lineage>
        <taxon>Eukaryota</taxon>
        <taxon>Sar</taxon>
        <taxon>Rhizaria</taxon>
        <taxon>Cercozoa</taxon>
        <taxon>Imbricatea</taxon>
        <taxon>Silicofilosea</taxon>
        <taxon>Euglyphida</taxon>
        <taxon>Paulinellidae</taxon>
        <taxon>Paulinella</taxon>
    </lineage>
</organism>
<evidence type="ECO:0000256" key="4">
    <source>
        <dbReference type="ARBA" id="ARBA00023163"/>
    </source>
</evidence>
<dbReference type="SUPFAM" id="SSF46785">
    <property type="entry name" value="Winged helix' DNA-binding domain"/>
    <property type="match status" value="1"/>
</dbReference>
<reference evidence="6" key="2">
    <citation type="journal article" date="2008" name="Curr. Biol.">
        <title>Chromatophore genome sequence of Paulinella sheds light on acquisition of photosynthesis by eukaryotes.</title>
        <authorList>
            <person name="Nowack E.C.M."/>
            <person name="Melkonian M."/>
            <person name="Gloeckner G."/>
        </authorList>
    </citation>
    <scope>NUCLEOTIDE SEQUENCE [LARGE SCALE GENOMIC DNA]</scope>
</reference>
<keyword evidence="4" id="KW-0804">Transcription</keyword>